<protein>
    <submittedName>
        <fullName evidence="1">Uncharacterized protein</fullName>
    </submittedName>
</protein>
<dbReference type="Gene3D" id="3.80.10.10">
    <property type="entry name" value="Ribonuclease Inhibitor"/>
    <property type="match status" value="1"/>
</dbReference>
<dbReference type="SUPFAM" id="SSF52047">
    <property type="entry name" value="RNI-like"/>
    <property type="match status" value="1"/>
</dbReference>
<proteinExistence type="predicted"/>
<dbReference type="OrthoDB" id="3515175at2759"/>
<dbReference type="EMBL" id="KB445792">
    <property type="protein sequence ID" value="EMD41065.1"/>
    <property type="molecule type" value="Genomic_DNA"/>
</dbReference>
<organism evidence="1 2">
    <name type="scientific">Ceriporiopsis subvermispora (strain B)</name>
    <name type="common">White-rot fungus</name>
    <name type="synonym">Gelatoporia subvermispora</name>
    <dbReference type="NCBI Taxonomy" id="914234"/>
    <lineage>
        <taxon>Eukaryota</taxon>
        <taxon>Fungi</taxon>
        <taxon>Dikarya</taxon>
        <taxon>Basidiomycota</taxon>
        <taxon>Agaricomycotina</taxon>
        <taxon>Agaricomycetes</taxon>
        <taxon>Polyporales</taxon>
        <taxon>Gelatoporiaceae</taxon>
        <taxon>Gelatoporia</taxon>
    </lineage>
</organism>
<gene>
    <name evidence="1" type="ORF">CERSUDRAFT_91822</name>
</gene>
<dbReference type="Proteomes" id="UP000016930">
    <property type="component" value="Unassembled WGS sequence"/>
</dbReference>
<evidence type="ECO:0000313" key="1">
    <source>
        <dbReference type="EMBL" id="EMD41065.1"/>
    </source>
</evidence>
<evidence type="ECO:0000313" key="2">
    <source>
        <dbReference type="Proteomes" id="UP000016930"/>
    </source>
</evidence>
<keyword evidence="2" id="KW-1185">Reference proteome</keyword>
<dbReference type="AlphaFoldDB" id="M2R9H2"/>
<dbReference type="HOGENOM" id="CLU_017203_0_0_1"/>
<sequence>MGQRHQAFIIARVRSRPRKGAQTSAPKYRCIAALHHQWCYHTGLLRATRRLLDLVRQKENADIIRMEIRSIEHRNRVTWGDDCWTPCPFTAALLAFAWNDDDGAGWPDTLLTADMGSWYGGSYLTLGMQGERHLRSLLITDNNDGISVIDVTNPEEPAFGFLWSEEQILTPAEYIHIYYARGRYDDEEEEELDEHTMTCIAALQGEKMITSESLIEAWPYEYAGFLRSANEGDVTSSQEPEETPHKVAPLVHIALEPALAYAIQCNDVSALEESIWLPGRAGSVLELLRQQSPFPDAAMSLLMQILHETKTPTSLDLSDFSLSTAQVRQLLPALHGLRSLNLSFNPCLTIDGVRDLLAEVASLRRLLILECPHISSETLGALMHSQPSLFRRLKTVIHPLFMELSESRQYPATFTFAVSVAEECYGWSSNDPVNKAIITLPFCTPVGIADGLTRIVEMLHDSPPMDCYQAAARAQAVLSSVTPPNGKWNERIQSTIPSSIQRDSRVTFATPWAFLCEFRTGTRFRRKLTT</sequence>
<name>M2R9H2_CERS8</name>
<dbReference type="InterPro" id="IPR032675">
    <property type="entry name" value="LRR_dom_sf"/>
</dbReference>
<accession>M2R9H2</accession>
<dbReference type="STRING" id="914234.M2R9H2"/>
<reference evidence="1 2" key="1">
    <citation type="journal article" date="2012" name="Proc. Natl. Acad. Sci. U.S.A.">
        <title>Comparative genomics of Ceriporiopsis subvermispora and Phanerochaete chrysosporium provide insight into selective ligninolysis.</title>
        <authorList>
            <person name="Fernandez-Fueyo E."/>
            <person name="Ruiz-Duenas F.J."/>
            <person name="Ferreira P."/>
            <person name="Floudas D."/>
            <person name="Hibbett D.S."/>
            <person name="Canessa P."/>
            <person name="Larrondo L.F."/>
            <person name="James T.Y."/>
            <person name="Seelenfreund D."/>
            <person name="Lobos S."/>
            <person name="Polanco R."/>
            <person name="Tello M."/>
            <person name="Honda Y."/>
            <person name="Watanabe T."/>
            <person name="Watanabe T."/>
            <person name="Ryu J.S."/>
            <person name="Kubicek C.P."/>
            <person name="Schmoll M."/>
            <person name="Gaskell J."/>
            <person name="Hammel K.E."/>
            <person name="St John F.J."/>
            <person name="Vanden Wymelenberg A."/>
            <person name="Sabat G."/>
            <person name="Splinter BonDurant S."/>
            <person name="Syed K."/>
            <person name="Yadav J.S."/>
            <person name="Doddapaneni H."/>
            <person name="Subramanian V."/>
            <person name="Lavin J.L."/>
            <person name="Oguiza J.A."/>
            <person name="Perez G."/>
            <person name="Pisabarro A.G."/>
            <person name="Ramirez L."/>
            <person name="Santoyo F."/>
            <person name="Master E."/>
            <person name="Coutinho P.M."/>
            <person name="Henrissat B."/>
            <person name="Lombard V."/>
            <person name="Magnuson J.K."/>
            <person name="Kuees U."/>
            <person name="Hori C."/>
            <person name="Igarashi K."/>
            <person name="Samejima M."/>
            <person name="Held B.W."/>
            <person name="Barry K.W."/>
            <person name="LaButti K.M."/>
            <person name="Lapidus A."/>
            <person name="Lindquist E.A."/>
            <person name="Lucas S.M."/>
            <person name="Riley R."/>
            <person name="Salamov A.A."/>
            <person name="Hoffmeister D."/>
            <person name="Schwenk D."/>
            <person name="Hadar Y."/>
            <person name="Yarden O."/>
            <person name="de Vries R.P."/>
            <person name="Wiebenga A."/>
            <person name="Stenlid J."/>
            <person name="Eastwood D."/>
            <person name="Grigoriev I.V."/>
            <person name="Berka R.M."/>
            <person name="Blanchette R.A."/>
            <person name="Kersten P."/>
            <person name="Martinez A.T."/>
            <person name="Vicuna R."/>
            <person name="Cullen D."/>
        </authorList>
    </citation>
    <scope>NUCLEOTIDE SEQUENCE [LARGE SCALE GENOMIC DNA]</scope>
    <source>
        <strain evidence="1 2">B</strain>
    </source>
</reference>